<keyword evidence="7 9" id="KW-0460">Magnesium</keyword>
<keyword evidence="8 9" id="KW-0051">Antiviral defense</keyword>
<protein>
    <recommendedName>
        <fullName evidence="9">CRISPR-associated endoribonuclease Cas2</fullName>
        <ecNumber evidence="9">3.1.-.-</ecNumber>
    </recommendedName>
</protein>
<comment type="similarity">
    <text evidence="2 9">Belongs to the CRISPR-associated endoribonuclease Cas2 protein family.</text>
</comment>
<gene>
    <name evidence="9 10" type="primary">cas2</name>
    <name evidence="10" type="ORF">G3A45_07160</name>
</gene>
<evidence type="ECO:0000256" key="3">
    <source>
        <dbReference type="ARBA" id="ARBA00022722"/>
    </source>
</evidence>
<comment type="function">
    <text evidence="9">CRISPR (clustered regularly interspaced short palindromic repeat), is an adaptive immune system that provides protection against mobile genetic elements (viruses, transposable elements and conjugative plasmids). CRISPR clusters contain sequences complementary to antecedent mobile elements and target invading nucleic acids. CRISPR clusters are transcribed and processed into CRISPR RNA (crRNA). Functions as a ssRNA-specific endoribonuclease. Involved in the integration of spacer DNA into the CRISPR cassette.</text>
</comment>
<dbReference type="SUPFAM" id="SSF143430">
    <property type="entry name" value="TTP0101/SSO1404-like"/>
    <property type="match status" value="1"/>
</dbReference>
<dbReference type="PANTHER" id="PTHR34405">
    <property type="entry name" value="CRISPR-ASSOCIATED ENDORIBONUCLEASE CAS2"/>
    <property type="match status" value="1"/>
</dbReference>
<evidence type="ECO:0000256" key="6">
    <source>
        <dbReference type="ARBA" id="ARBA00022801"/>
    </source>
</evidence>
<evidence type="ECO:0000256" key="9">
    <source>
        <dbReference type="HAMAP-Rule" id="MF_01471"/>
    </source>
</evidence>
<dbReference type="NCBIfam" id="TIGR01573">
    <property type="entry name" value="cas2"/>
    <property type="match status" value="1"/>
</dbReference>
<dbReference type="KEGG" id="cazo:G3A45_07160"/>
<evidence type="ECO:0000256" key="5">
    <source>
        <dbReference type="ARBA" id="ARBA00022759"/>
    </source>
</evidence>
<feature type="binding site" evidence="9">
    <location>
        <position position="8"/>
    </location>
    <ligand>
        <name>Mg(2+)</name>
        <dbReference type="ChEBI" id="CHEBI:18420"/>
        <note>catalytic</note>
    </ligand>
</feature>
<dbReference type="InterPro" id="IPR021127">
    <property type="entry name" value="CRISPR_associated_Cas2"/>
</dbReference>
<dbReference type="RefSeq" id="WP_163235004.1">
    <property type="nucleotide sequence ID" value="NZ_CP048617.1"/>
</dbReference>
<dbReference type="CDD" id="cd09725">
    <property type="entry name" value="Cas2_I_II_III"/>
    <property type="match status" value="1"/>
</dbReference>
<dbReference type="GO" id="GO:0043571">
    <property type="term" value="P:maintenance of CRISPR repeat elements"/>
    <property type="evidence" value="ECO:0007669"/>
    <property type="project" value="UniProtKB-UniRule"/>
</dbReference>
<dbReference type="GO" id="GO:0004521">
    <property type="term" value="F:RNA endonuclease activity"/>
    <property type="evidence" value="ECO:0007669"/>
    <property type="project" value="InterPro"/>
</dbReference>
<evidence type="ECO:0000256" key="4">
    <source>
        <dbReference type="ARBA" id="ARBA00022723"/>
    </source>
</evidence>
<evidence type="ECO:0000256" key="8">
    <source>
        <dbReference type="ARBA" id="ARBA00023118"/>
    </source>
</evidence>
<reference evidence="10 11" key="1">
    <citation type="submission" date="2020-02" db="EMBL/GenBank/DDBJ databases">
        <title>Thermophilic hydrogen producing bacteria, Caloranaerobacter azorensis.</title>
        <authorList>
            <person name="Baek K."/>
        </authorList>
    </citation>
    <scope>NUCLEOTIDE SEQUENCE [LARGE SCALE GENOMIC DNA]</scope>
    <source>
        <strain evidence="10 11">T3-1</strain>
    </source>
</reference>
<comment type="subunit">
    <text evidence="9">Homodimer, forms a heterotetramer with a Cas1 homodimer.</text>
</comment>
<evidence type="ECO:0000313" key="10">
    <source>
        <dbReference type="EMBL" id="QIB27084.1"/>
    </source>
</evidence>
<dbReference type="AlphaFoldDB" id="A0A6P1YD70"/>
<dbReference type="Pfam" id="PF09827">
    <property type="entry name" value="CRISPR_Cas2"/>
    <property type="match status" value="1"/>
</dbReference>
<dbReference type="GO" id="GO:0046872">
    <property type="term" value="F:metal ion binding"/>
    <property type="evidence" value="ECO:0007669"/>
    <property type="project" value="UniProtKB-UniRule"/>
</dbReference>
<organism evidence="10 11">
    <name type="scientific">Caloranaerobacter azorensis</name>
    <dbReference type="NCBI Taxonomy" id="116090"/>
    <lineage>
        <taxon>Bacteria</taxon>
        <taxon>Bacillati</taxon>
        <taxon>Bacillota</taxon>
        <taxon>Tissierellia</taxon>
        <taxon>Tissierellales</taxon>
        <taxon>Thermohalobacteraceae</taxon>
        <taxon>Caloranaerobacter</taxon>
    </lineage>
</organism>
<evidence type="ECO:0000313" key="11">
    <source>
        <dbReference type="Proteomes" id="UP000464452"/>
    </source>
</evidence>
<dbReference type="EMBL" id="CP048617">
    <property type="protein sequence ID" value="QIB27084.1"/>
    <property type="molecule type" value="Genomic_DNA"/>
</dbReference>
<comment type="cofactor">
    <cofactor evidence="1 9">
        <name>Mg(2+)</name>
        <dbReference type="ChEBI" id="CHEBI:18420"/>
    </cofactor>
</comment>
<name>A0A6P1YD70_9FIRM</name>
<evidence type="ECO:0000256" key="7">
    <source>
        <dbReference type="ARBA" id="ARBA00022842"/>
    </source>
</evidence>
<dbReference type="GO" id="GO:0051607">
    <property type="term" value="P:defense response to virus"/>
    <property type="evidence" value="ECO:0007669"/>
    <property type="project" value="UniProtKB-UniRule"/>
</dbReference>
<dbReference type="InterPro" id="IPR019199">
    <property type="entry name" value="Virulence_VapD/CRISPR_Cas2"/>
</dbReference>
<evidence type="ECO:0000256" key="1">
    <source>
        <dbReference type="ARBA" id="ARBA00001946"/>
    </source>
</evidence>
<proteinExistence type="inferred from homology"/>
<sequence length="89" mass="10586">MFVILTYDVGEKRVNKVRKKLKEYLIWTQNSVFEGEITEGKLKKCLYEVNKILNKQEDSLYIYEIKTSSHIKKKVIGIDKSFDDIFYNS</sequence>
<dbReference type="PANTHER" id="PTHR34405:SF1">
    <property type="entry name" value="CRISPR-ASSOCIATED ENDORIBONUCLEASE CAS2"/>
    <property type="match status" value="1"/>
</dbReference>
<keyword evidence="4 9" id="KW-0479">Metal-binding</keyword>
<keyword evidence="5 9" id="KW-0255">Endonuclease</keyword>
<keyword evidence="6 9" id="KW-0378">Hydrolase</keyword>
<keyword evidence="3 9" id="KW-0540">Nuclease</keyword>
<accession>A0A6P1YD70</accession>
<evidence type="ECO:0000256" key="2">
    <source>
        <dbReference type="ARBA" id="ARBA00009959"/>
    </source>
</evidence>
<dbReference type="GO" id="GO:0016787">
    <property type="term" value="F:hydrolase activity"/>
    <property type="evidence" value="ECO:0007669"/>
    <property type="project" value="UniProtKB-KW"/>
</dbReference>
<dbReference type="Gene3D" id="3.30.70.240">
    <property type="match status" value="1"/>
</dbReference>
<dbReference type="EC" id="3.1.-.-" evidence="9"/>
<dbReference type="Proteomes" id="UP000464452">
    <property type="component" value="Chromosome"/>
</dbReference>
<dbReference type="HAMAP" id="MF_01471">
    <property type="entry name" value="Cas2"/>
    <property type="match status" value="1"/>
</dbReference>